<dbReference type="Gene3D" id="3.90.228.10">
    <property type="match status" value="1"/>
</dbReference>
<keyword evidence="2" id="KW-0217">Developmental protein</keyword>
<evidence type="ECO:0000256" key="4">
    <source>
        <dbReference type="ARBA" id="ARBA00023242"/>
    </source>
</evidence>
<dbReference type="Pfam" id="PF23467">
    <property type="entry name" value="WWE_5"/>
    <property type="match status" value="1"/>
</dbReference>
<dbReference type="PANTHER" id="PTHR32263:SF5">
    <property type="entry name" value="INACTIVE POLY [ADP-RIBOSE] POLYMERASE SRO1-RELATED"/>
    <property type="match status" value="1"/>
</dbReference>
<dbReference type="OMA" id="PHALLPI"/>
<dbReference type="Pfam" id="PF00644">
    <property type="entry name" value="PARP"/>
    <property type="match status" value="1"/>
</dbReference>
<dbReference type="PANTHER" id="PTHR32263">
    <property type="entry name" value="INACTIVE POLY [ADP-RIBOSE] POLYMERASE SRO4-RELATED"/>
    <property type="match status" value="1"/>
</dbReference>
<dbReference type="PROSITE" id="PS51059">
    <property type="entry name" value="PARP_CATALYTIC"/>
    <property type="match status" value="1"/>
</dbReference>
<gene>
    <name evidence="8 9 10" type="primary">LOC104611459</name>
</gene>
<name>A0A1U8QAR6_NELNU</name>
<accession>A0A1U8QAR6</accession>
<dbReference type="GO" id="GO:0005634">
    <property type="term" value="C:nucleus"/>
    <property type="evidence" value="ECO:0007669"/>
    <property type="project" value="UniProtKB-SubCell"/>
</dbReference>
<evidence type="ECO:0000256" key="1">
    <source>
        <dbReference type="ARBA" id="ARBA00004123"/>
    </source>
</evidence>
<dbReference type="InterPro" id="IPR022003">
    <property type="entry name" value="RST"/>
</dbReference>
<dbReference type="InterPro" id="IPR044964">
    <property type="entry name" value="RCD1/SRO1-5"/>
</dbReference>
<dbReference type="Proteomes" id="UP000189703">
    <property type="component" value="Unplaced"/>
</dbReference>
<evidence type="ECO:0000256" key="3">
    <source>
        <dbReference type="ARBA" id="ARBA00023016"/>
    </source>
</evidence>
<organism evidence="7 9">
    <name type="scientific">Nelumbo nucifera</name>
    <name type="common">Sacred lotus</name>
    <dbReference type="NCBI Taxonomy" id="4432"/>
    <lineage>
        <taxon>Eukaryota</taxon>
        <taxon>Viridiplantae</taxon>
        <taxon>Streptophyta</taxon>
        <taxon>Embryophyta</taxon>
        <taxon>Tracheophyta</taxon>
        <taxon>Spermatophyta</taxon>
        <taxon>Magnoliopsida</taxon>
        <taxon>Proteales</taxon>
        <taxon>Nelumbonaceae</taxon>
        <taxon>Nelumbo</taxon>
    </lineage>
</organism>
<dbReference type="KEGG" id="nnu:104611459"/>
<dbReference type="AlphaFoldDB" id="A0A1U8QAR6"/>
<dbReference type="GeneID" id="104611459"/>
<keyword evidence="7" id="KW-1185">Reference proteome</keyword>
<evidence type="ECO:0000256" key="2">
    <source>
        <dbReference type="ARBA" id="ARBA00022473"/>
    </source>
</evidence>
<feature type="domain" description="PARP catalytic" evidence="5">
    <location>
        <begin position="260"/>
        <end position="471"/>
    </location>
</feature>
<evidence type="ECO:0000259" key="5">
    <source>
        <dbReference type="PROSITE" id="PS51059"/>
    </source>
</evidence>
<dbReference type="GO" id="GO:0003950">
    <property type="term" value="F:NAD+ poly-ADP-ribosyltransferase activity"/>
    <property type="evidence" value="ECO:0007669"/>
    <property type="project" value="InterPro"/>
</dbReference>
<dbReference type="RefSeq" id="XP_010276820.1">
    <property type="nucleotide sequence ID" value="XM_010278518.1"/>
</dbReference>
<proteinExistence type="predicted"/>
<evidence type="ECO:0000313" key="8">
    <source>
        <dbReference type="RefSeq" id="XP_010276820.1"/>
    </source>
</evidence>
<dbReference type="eggNOG" id="ENOG502QZEX">
    <property type="taxonomic scope" value="Eukaryota"/>
</dbReference>
<evidence type="ECO:0000313" key="10">
    <source>
        <dbReference type="RefSeq" id="XP_019055653.1"/>
    </source>
</evidence>
<reference evidence="8 9" key="1">
    <citation type="submission" date="2025-04" db="UniProtKB">
        <authorList>
            <consortium name="RefSeq"/>
        </authorList>
    </citation>
    <scope>IDENTIFICATION</scope>
</reference>
<dbReference type="Pfam" id="PF12174">
    <property type="entry name" value="RST"/>
    <property type="match status" value="1"/>
</dbReference>
<feature type="domain" description="RST" evidence="6">
    <location>
        <begin position="517"/>
        <end position="588"/>
    </location>
</feature>
<keyword evidence="4" id="KW-0539">Nucleus</keyword>
<comment type="subcellular location">
    <subcellularLocation>
        <location evidence="1">Nucleus</location>
    </subcellularLocation>
</comment>
<dbReference type="SUPFAM" id="SSF56399">
    <property type="entry name" value="ADP-ribosylation"/>
    <property type="match status" value="1"/>
</dbReference>
<dbReference type="InterPro" id="IPR057823">
    <property type="entry name" value="WWE_RCD1"/>
</dbReference>
<dbReference type="RefSeq" id="XP_019055653.1">
    <property type="nucleotide sequence ID" value="XM_019200108.1"/>
</dbReference>
<evidence type="ECO:0000259" key="6">
    <source>
        <dbReference type="PROSITE" id="PS51879"/>
    </source>
</evidence>
<sequence>MEAKNAKELDNGRKIIVDLKRKWASRCAAAHFTGAAQVRTFGSPSNKLAKRAGLNGGKSKNQCRSFKKSLLRNYSNFMKSKSPKRIMFYQNDEWIDFSNEFLGLVRADFQVKKVAIEVEFNGRHSLLDFCHMIEVDLRTGARRPIAWIDEVGGCFFPERFSEDEELYECFKPDLGNDQILLYLEPNGTREIKLQLEIEINGAESSSLDEVSEESNTCVKRRKIEISAFKHFELEQHGSNAKSDEKVECIGENQQTNETFLSQHHICESVGEKLTHDAVQHMFLTGRICSLVGANDIVDIYRGSSNLSEARFELFLKQVEITKRYRSDTNVRYAWLGCSREVVSKILVHGIGINGLPKPNPSYGVGVHLTPSNCSHISANYCDVDENGIRHMVLCRVIMGNMELIHPGSEQFYPSSENFDSGIDDFQNPSYYVVWNMNVNTHIYPECVISFRVPPSAKGHAFGNESKFDVSGITNSTCQVQPQLDSSPIDSVGPCNMLPDLVNQSHGKASALGPCVAKTPRSPWMPFPLLFEAISSKVPPKDMALVNKHYDQFRQKKISRDDFVKKLRLIVGDTLLRSTITSLQCKLASKPVSESADHGQGIIKP</sequence>
<keyword evidence="3" id="KW-0346">Stress response</keyword>
<dbReference type="RefSeq" id="XP_019055652.1">
    <property type="nucleotide sequence ID" value="XM_019200107.1"/>
</dbReference>
<dbReference type="InterPro" id="IPR012317">
    <property type="entry name" value="Poly(ADP-ribose)pol_cat_dom"/>
</dbReference>
<evidence type="ECO:0000313" key="9">
    <source>
        <dbReference type="RefSeq" id="XP_019055652.1"/>
    </source>
</evidence>
<protein>
    <submittedName>
        <fullName evidence="8 9">Inactive poly [ADP-ribose] polymerase RCD1</fullName>
    </submittedName>
</protein>
<evidence type="ECO:0000313" key="7">
    <source>
        <dbReference type="Proteomes" id="UP000189703"/>
    </source>
</evidence>
<dbReference type="OrthoDB" id="6133115at2759"/>
<dbReference type="PROSITE" id="PS51879">
    <property type="entry name" value="RST"/>
    <property type="match status" value="1"/>
</dbReference>